<keyword evidence="2" id="KW-1133">Transmembrane helix</keyword>
<accession>A0A974WED1</accession>
<evidence type="ECO:0000259" key="3">
    <source>
        <dbReference type="Pfam" id="PF02397"/>
    </source>
</evidence>
<proteinExistence type="inferred from homology"/>
<evidence type="ECO:0000256" key="1">
    <source>
        <dbReference type="ARBA" id="ARBA00006464"/>
    </source>
</evidence>
<dbReference type="KEGG" id="fuv:JR347_14505"/>
<name>A0A974WED1_9BACT</name>
<keyword evidence="2" id="KW-0472">Membrane</keyword>
<dbReference type="Proteomes" id="UP000662783">
    <property type="component" value="Chromosome"/>
</dbReference>
<feature type="domain" description="Bacterial sugar transferase" evidence="3">
    <location>
        <begin position="9"/>
        <end position="197"/>
    </location>
</feature>
<comment type="similarity">
    <text evidence="1">Belongs to the bacterial sugar transferase family.</text>
</comment>
<organism evidence="4 5">
    <name type="scientific">Fulvivirga lutea</name>
    <dbReference type="NCBI Taxonomy" id="2810512"/>
    <lineage>
        <taxon>Bacteria</taxon>
        <taxon>Pseudomonadati</taxon>
        <taxon>Bacteroidota</taxon>
        <taxon>Cytophagia</taxon>
        <taxon>Cytophagales</taxon>
        <taxon>Fulvivirgaceae</taxon>
        <taxon>Fulvivirga</taxon>
    </lineage>
</organism>
<sequence length="215" mass="25020">MSPAQRIVKRLFDITFSLIGLLLFGWLIMFLYIIAAFDTKLSGFFIQERIGIHGRIVRIIKLRTMRNIPEIKTSITTANDPRISRFGKVFRKLKLDELPQLINVLKGDMSFVGPRPDIPGYADKLEGRDREILNIRPGITGPASLFFRFEEGLLSNHENPDVFNDSIIWPKKVELNREYVTNYSLLRDIYYIFVTILGIDIYKNKREAEFEYSIV</sequence>
<dbReference type="AlphaFoldDB" id="A0A974WED1"/>
<evidence type="ECO:0000313" key="4">
    <source>
        <dbReference type="EMBL" id="QSE96794.1"/>
    </source>
</evidence>
<dbReference type="RefSeq" id="WP_205721308.1">
    <property type="nucleotide sequence ID" value="NZ_CP070608.1"/>
</dbReference>
<dbReference type="EMBL" id="CP070608">
    <property type="protein sequence ID" value="QSE96794.1"/>
    <property type="molecule type" value="Genomic_DNA"/>
</dbReference>
<keyword evidence="4" id="KW-0808">Transferase</keyword>
<dbReference type="PANTHER" id="PTHR30576">
    <property type="entry name" value="COLANIC BIOSYNTHESIS UDP-GLUCOSE LIPID CARRIER TRANSFERASE"/>
    <property type="match status" value="1"/>
</dbReference>
<dbReference type="GO" id="GO:0016780">
    <property type="term" value="F:phosphotransferase activity, for other substituted phosphate groups"/>
    <property type="evidence" value="ECO:0007669"/>
    <property type="project" value="TreeGrafter"/>
</dbReference>
<dbReference type="PANTHER" id="PTHR30576:SF20">
    <property type="entry name" value="QUINOVOSAMINEPHOSPHOTRANSFERAE-RELATED"/>
    <property type="match status" value="1"/>
</dbReference>
<gene>
    <name evidence="4" type="ORF">JR347_14505</name>
</gene>
<feature type="transmembrane region" description="Helical" evidence="2">
    <location>
        <begin position="12"/>
        <end position="37"/>
    </location>
</feature>
<dbReference type="Pfam" id="PF02397">
    <property type="entry name" value="Bac_transf"/>
    <property type="match status" value="1"/>
</dbReference>
<evidence type="ECO:0000313" key="5">
    <source>
        <dbReference type="Proteomes" id="UP000662783"/>
    </source>
</evidence>
<keyword evidence="5" id="KW-1185">Reference proteome</keyword>
<protein>
    <submittedName>
        <fullName evidence="4">Sugar transferase</fullName>
    </submittedName>
</protein>
<dbReference type="InterPro" id="IPR003362">
    <property type="entry name" value="Bact_transf"/>
</dbReference>
<reference evidence="4" key="1">
    <citation type="submission" date="2021-02" db="EMBL/GenBank/DDBJ databases">
        <title>Fulvivirga sp. S481 isolated from sea water.</title>
        <authorList>
            <person name="Bae S.S."/>
            <person name="Baek K."/>
        </authorList>
    </citation>
    <scope>NUCLEOTIDE SEQUENCE</scope>
    <source>
        <strain evidence="4">S481</strain>
    </source>
</reference>
<evidence type="ECO:0000256" key="2">
    <source>
        <dbReference type="SAM" id="Phobius"/>
    </source>
</evidence>
<keyword evidence="2" id="KW-0812">Transmembrane</keyword>